<dbReference type="InterPro" id="IPR016032">
    <property type="entry name" value="Sig_transdc_resp-reg_C-effctor"/>
</dbReference>
<dbReference type="InterPro" id="IPR036388">
    <property type="entry name" value="WH-like_DNA-bd_sf"/>
</dbReference>
<dbReference type="PROSITE" id="PS00622">
    <property type="entry name" value="HTH_LUXR_1"/>
    <property type="match status" value="1"/>
</dbReference>
<dbReference type="InterPro" id="IPR011006">
    <property type="entry name" value="CheY-like_superfamily"/>
</dbReference>
<keyword evidence="7" id="KW-1185">Reference proteome</keyword>
<dbReference type="SMART" id="SM00448">
    <property type="entry name" value="REC"/>
    <property type="match status" value="1"/>
</dbReference>
<protein>
    <submittedName>
        <fullName evidence="6">Response regulator transcription factor</fullName>
    </submittedName>
</protein>
<evidence type="ECO:0000313" key="6">
    <source>
        <dbReference type="EMBL" id="MBS2548644.1"/>
    </source>
</evidence>
<dbReference type="SMART" id="SM00421">
    <property type="entry name" value="HTH_LUXR"/>
    <property type="match status" value="1"/>
</dbReference>
<proteinExistence type="predicted"/>
<dbReference type="InterPro" id="IPR039420">
    <property type="entry name" value="WalR-like"/>
</dbReference>
<evidence type="ECO:0000256" key="3">
    <source>
        <dbReference type="PROSITE-ProRule" id="PRU00169"/>
    </source>
</evidence>
<comment type="caution">
    <text evidence="6">The sequence shown here is derived from an EMBL/GenBank/DDBJ whole genome shotgun (WGS) entry which is preliminary data.</text>
</comment>
<sequence>MIRVLLADDETLLRTALVSLLGLSGRIEVVAQAADGLEAVALAGIRTPDVVVLDLEMPGIDGIEAARRVIAARPGQAVVLLTRHGRAGVLRQALAAGVRGFLLKSVDPAELERVIIHVHGGRRWIDAEVSAAAMTDDCPLTDRELDALRLTTEGLTVREISARLHLATGTVRNYLSSAMQKTGGSSRHVAARKAKERGWI</sequence>
<keyword evidence="1 3" id="KW-0597">Phosphoprotein</keyword>
<evidence type="ECO:0000259" key="5">
    <source>
        <dbReference type="PROSITE" id="PS50110"/>
    </source>
</evidence>
<dbReference type="SUPFAM" id="SSF52172">
    <property type="entry name" value="CheY-like"/>
    <property type="match status" value="1"/>
</dbReference>
<dbReference type="Pfam" id="PF00196">
    <property type="entry name" value="GerE"/>
    <property type="match status" value="1"/>
</dbReference>
<dbReference type="Proteomes" id="UP000730482">
    <property type="component" value="Unassembled WGS sequence"/>
</dbReference>
<dbReference type="InterPro" id="IPR058245">
    <property type="entry name" value="NreC/VraR/RcsB-like_REC"/>
</dbReference>
<dbReference type="PROSITE" id="PS50110">
    <property type="entry name" value="RESPONSE_REGULATORY"/>
    <property type="match status" value="1"/>
</dbReference>
<dbReference type="Pfam" id="PF00072">
    <property type="entry name" value="Response_reg"/>
    <property type="match status" value="1"/>
</dbReference>
<evidence type="ECO:0000259" key="4">
    <source>
        <dbReference type="PROSITE" id="PS50043"/>
    </source>
</evidence>
<keyword evidence="2" id="KW-0238">DNA-binding</keyword>
<feature type="modified residue" description="4-aspartylphosphate" evidence="3">
    <location>
        <position position="54"/>
    </location>
</feature>
<dbReference type="Gene3D" id="3.40.50.2300">
    <property type="match status" value="1"/>
</dbReference>
<dbReference type="InterPro" id="IPR000792">
    <property type="entry name" value="Tscrpt_reg_LuxR_C"/>
</dbReference>
<dbReference type="RefSeq" id="WP_212010225.1">
    <property type="nucleotide sequence ID" value="NZ_JAAFYZ010000053.1"/>
</dbReference>
<dbReference type="PANTHER" id="PTHR43214">
    <property type="entry name" value="TWO-COMPONENT RESPONSE REGULATOR"/>
    <property type="match status" value="1"/>
</dbReference>
<organism evidence="6 7">
    <name type="scientific">Catenulispora pinistramenti</name>
    <dbReference type="NCBI Taxonomy" id="2705254"/>
    <lineage>
        <taxon>Bacteria</taxon>
        <taxon>Bacillati</taxon>
        <taxon>Actinomycetota</taxon>
        <taxon>Actinomycetes</taxon>
        <taxon>Catenulisporales</taxon>
        <taxon>Catenulisporaceae</taxon>
        <taxon>Catenulispora</taxon>
    </lineage>
</organism>
<feature type="domain" description="HTH luxR-type" evidence="4">
    <location>
        <begin position="133"/>
        <end position="198"/>
    </location>
</feature>
<dbReference type="EMBL" id="JAAFYZ010000053">
    <property type="protein sequence ID" value="MBS2548644.1"/>
    <property type="molecule type" value="Genomic_DNA"/>
</dbReference>
<name>A0ABS5KRI1_9ACTN</name>
<dbReference type="InterPro" id="IPR001789">
    <property type="entry name" value="Sig_transdc_resp-reg_receiver"/>
</dbReference>
<dbReference type="SUPFAM" id="SSF46894">
    <property type="entry name" value="C-terminal effector domain of the bipartite response regulators"/>
    <property type="match status" value="1"/>
</dbReference>
<evidence type="ECO:0000256" key="1">
    <source>
        <dbReference type="ARBA" id="ARBA00022553"/>
    </source>
</evidence>
<gene>
    <name evidence="6" type="ORF">KGQ19_17385</name>
</gene>
<dbReference type="Gene3D" id="1.10.10.10">
    <property type="entry name" value="Winged helix-like DNA-binding domain superfamily/Winged helix DNA-binding domain"/>
    <property type="match status" value="1"/>
</dbReference>
<reference evidence="6 7" key="1">
    <citation type="submission" date="2020-02" db="EMBL/GenBank/DDBJ databases">
        <title>Acidophilic actinobacteria isolated from forest soil.</title>
        <authorList>
            <person name="Golinska P."/>
        </authorList>
    </citation>
    <scope>NUCLEOTIDE SEQUENCE [LARGE SCALE GENOMIC DNA]</scope>
    <source>
        <strain evidence="6 7">NL8</strain>
    </source>
</reference>
<dbReference type="PROSITE" id="PS50043">
    <property type="entry name" value="HTH_LUXR_2"/>
    <property type="match status" value="1"/>
</dbReference>
<dbReference type="CDD" id="cd06170">
    <property type="entry name" value="LuxR_C_like"/>
    <property type="match status" value="1"/>
</dbReference>
<dbReference type="CDD" id="cd17535">
    <property type="entry name" value="REC_NarL-like"/>
    <property type="match status" value="1"/>
</dbReference>
<evidence type="ECO:0000313" key="7">
    <source>
        <dbReference type="Proteomes" id="UP000730482"/>
    </source>
</evidence>
<evidence type="ECO:0000256" key="2">
    <source>
        <dbReference type="ARBA" id="ARBA00023125"/>
    </source>
</evidence>
<dbReference type="PRINTS" id="PR00038">
    <property type="entry name" value="HTHLUXR"/>
</dbReference>
<dbReference type="PANTHER" id="PTHR43214:SF42">
    <property type="entry name" value="TRANSCRIPTIONAL REGULATORY PROTEIN DESR"/>
    <property type="match status" value="1"/>
</dbReference>
<accession>A0ABS5KRI1</accession>
<feature type="domain" description="Response regulatory" evidence="5">
    <location>
        <begin position="3"/>
        <end position="119"/>
    </location>
</feature>